<dbReference type="Gene3D" id="1.10.510.10">
    <property type="entry name" value="Transferase(Phosphotransferase) domain 1"/>
    <property type="match status" value="1"/>
</dbReference>
<evidence type="ECO:0000256" key="11">
    <source>
        <dbReference type="ARBA" id="ARBA00022840"/>
    </source>
</evidence>
<keyword evidence="5" id="KW-0808">Transferase</keyword>
<evidence type="ECO:0000256" key="10">
    <source>
        <dbReference type="ARBA" id="ARBA00022777"/>
    </source>
</evidence>
<evidence type="ECO:0000256" key="4">
    <source>
        <dbReference type="ARBA" id="ARBA00022614"/>
    </source>
</evidence>
<dbReference type="InterPro" id="IPR000719">
    <property type="entry name" value="Prot_kinase_dom"/>
</dbReference>
<feature type="signal peptide" evidence="17">
    <location>
        <begin position="1"/>
        <end position="26"/>
    </location>
</feature>
<evidence type="ECO:0000256" key="8">
    <source>
        <dbReference type="ARBA" id="ARBA00022737"/>
    </source>
</evidence>
<keyword evidence="6 16" id="KW-0812">Transmembrane</keyword>
<dbReference type="EMBL" id="OX459118">
    <property type="protein sequence ID" value="CAI9087730.1"/>
    <property type="molecule type" value="Genomic_DNA"/>
</dbReference>
<dbReference type="GO" id="GO:0016020">
    <property type="term" value="C:membrane"/>
    <property type="evidence" value="ECO:0007669"/>
    <property type="project" value="UniProtKB-SubCell"/>
</dbReference>
<accession>A0AAV1BWN6</accession>
<feature type="transmembrane region" description="Helical" evidence="16">
    <location>
        <begin position="525"/>
        <end position="549"/>
    </location>
</feature>
<keyword evidence="11 15" id="KW-0067">ATP-binding</keyword>
<protein>
    <submittedName>
        <fullName evidence="19">OLC1v1021877C1</fullName>
    </submittedName>
</protein>
<dbReference type="PANTHER" id="PTHR45631:SF202">
    <property type="entry name" value="SENESCENCE-INDUCED RECEPTOR-LIKE SERINE_THREONINE-PROTEIN KINASE"/>
    <property type="match status" value="1"/>
</dbReference>
<dbReference type="PROSITE" id="PS00107">
    <property type="entry name" value="PROTEIN_KINASE_ATP"/>
    <property type="match status" value="1"/>
</dbReference>
<keyword evidence="4" id="KW-0433">Leucine-rich repeat</keyword>
<evidence type="ECO:0000256" key="6">
    <source>
        <dbReference type="ARBA" id="ARBA00022692"/>
    </source>
</evidence>
<feature type="binding site" evidence="15">
    <location>
        <position position="618"/>
    </location>
    <ligand>
        <name>ATP</name>
        <dbReference type="ChEBI" id="CHEBI:30616"/>
    </ligand>
</feature>
<keyword evidence="10" id="KW-0418">Kinase</keyword>
<dbReference type="Pfam" id="PF13855">
    <property type="entry name" value="LRR_8"/>
    <property type="match status" value="1"/>
</dbReference>
<feature type="domain" description="Protein kinase" evidence="18">
    <location>
        <begin position="591"/>
        <end position="891"/>
    </location>
</feature>
<dbReference type="FunFam" id="1.10.510.10:FF:000146">
    <property type="entry name" value="LRR receptor-like serine/threonine-protein kinase IOS1"/>
    <property type="match status" value="1"/>
</dbReference>
<dbReference type="GO" id="GO:0005524">
    <property type="term" value="F:ATP binding"/>
    <property type="evidence" value="ECO:0007669"/>
    <property type="project" value="UniProtKB-UniRule"/>
</dbReference>
<dbReference type="SUPFAM" id="SSF56112">
    <property type="entry name" value="Protein kinase-like (PK-like)"/>
    <property type="match status" value="1"/>
</dbReference>
<evidence type="ECO:0000256" key="17">
    <source>
        <dbReference type="SAM" id="SignalP"/>
    </source>
</evidence>
<keyword evidence="14" id="KW-0675">Receptor</keyword>
<evidence type="ECO:0000256" key="9">
    <source>
        <dbReference type="ARBA" id="ARBA00022741"/>
    </source>
</evidence>
<organism evidence="19 20">
    <name type="scientific">Oldenlandia corymbosa var. corymbosa</name>
    <dbReference type="NCBI Taxonomy" id="529605"/>
    <lineage>
        <taxon>Eukaryota</taxon>
        <taxon>Viridiplantae</taxon>
        <taxon>Streptophyta</taxon>
        <taxon>Embryophyta</taxon>
        <taxon>Tracheophyta</taxon>
        <taxon>Spermatophyta</taxon>
        <taxon>Magnoliopsida</taxon>
        <taxon>eudicotyledons</taxon>
        <taxon>Gunneridae</taxon>
        <taxon>Pentapetalae</taxon>
        <taxon>asterids</taxon>
        <taxon>lamiids</taxon>
        <taxon>Gentianales</taxon>
        <taxon>Rubiaceae</taxon>
        <taxon>Rubioideae</taxon>
        <taxon>Spermacoceae</taxon>
        <taxon>Hedyotis-Oldenlandia complex</taxon>
        <taxon>Oldenlandia</taxon>
    </lineage>
</organism>
<dbReference type="InterPro" id="IPR017441">
    <property type="entry name" value="Protein_kinase_ATP_BS"/>
</dbReference>
<evidence type="ECO:0000313" key="19">
    <source>
        <dbReference type="EMBL" id="CAI9087730.1"/>
    </source>
</evidence>
<keyword evidence="13 16" id="KW-0472">Membrane</keyword>
<proteinExistence type="predicted"/>
<keyword evidence="20" id="KW-1185">Reference proteome</keyword>
<dbReference type="FunFam" id="3.30.200.20:FF:000394">
    <property type="entry name" value="Leucine-rich repeat receptor-like protein kinase"/>
    <property type="match status" value="1"/>
</dbReference>
<dbReference type="AlphaFoldDB" id="A0AAV1BWN6"/>
<evidence type="ECO:0000256" key="7">
    <source>
        <dbReference type="ARBA" id="ARBA00022729"/>
    </source>
</evidence>
<dbReference type="InterPro" id="IPR011009">
    <property type="entry name" value="Kinase-like_dom_sf"/>
</dbReference>
<dbReference type="PROSITE" id="PS00108">
    <property type="entry name" value="PROTEIN_KINASE_ST"/>
    <property type="match status" value="1"/>
</dbReference>
<reference evidence="19" key="1">
    <citation type="submission" date="2023-03" db="EMBL/GenBank/DDBJ databases">
        <authorList>
            <person name="Julca I."/>
        </authorList>
    </citation>
    <scope>NUCLEOTIDE SEQUENCE</scope>
</reference>
<evidence type="ECO:0000256" key="15">
    <source>
        <dbReference type="PROSITE-ProRule" id="PRU10141"/>
    </source>
</evidence>
<dbReference type="InterPro" id="IPR024788">
    <property type="entry name" value="Malectin-like_Carb-bd_dom"/>
</dbReference>
<keyword evidence="3" id="KW-0597">Phosphoprotein</keyword>
<keyword evidence="9 15" id="KW-0547">Nucleotide-binding</keyword>
<evidence type="ECO:0000256" key="2">
    <source>
        <dbReference type="ARBA" id="ARBA00022527"/>
    </source>
</evidence>
<keyword evidence="8" id="KW-0677">Repeat</keyword>
<sequence length="891" mass="99562">MLQLQYLTLNPLLLYLGTLAIISSHAQDLPPTLGFISIDCGLDPKYGNYVDPVSKLEYQTDESFIDTGENVPIVDGDYLDSSVAQQLRNVRSFPNDTRNCYNLSSIQGKGKRYLIRAMFMYGNYDGKKQPPTFDLYLGIELWDRVVADNTNSPIIKEILHVPSSNLFYVCLVNLGTGTPFISALELRPVSQVAYPTHNSSESLAGYARWNFAPADPIQVIRYPNDTCDRLWHPYPSPPGWDSLSTTLNISVNNDYQPPMAVMQTAVTPRNAHESLIFDWGRTDPNLEFYLYWHFAELVCQNYSRCIAPLKVGNGTGYRAFDVFKQDQYWGAHVVPAYLSVITFPPAGGNGDSIVSFSYSLVSSWNSTLPPLVNALEVYTLRRFLGSQTDENDVMAILSIKSTYQVKRHWQGDPCLPGDSVWTGLACIFYDNSSTPPRITSLNLSSSGLTGAVSPYLSSLTFLQTLDLSYNSLYGQVPDFLADLPQLKTLNLSGNQFSGPIPKKLLDKAKNGLELRADGYHTRKKLTFPLVVSISAFFVILAAVVVFVMVRRKARMEKQKVEILGNTFNRNDGFLDPKNLQYSYKDILKMTNNFQSVLGQGGFGTVYYGITDGKAVAVKLLSDSSTQGYHEFHREAELLTKVHHRNLTTLVGYCYQGNQMALVYEYMANGNLRDHISGIDGNVLSWLQRLQIALDVAQGLDYLHNGCRPPIIHRDIKSTNILLNENFEAKLADFGLSRVFSDSYVITKVVGTPGYLDPEYHGTQRLIVKSDIYSFGIVILELITGRPVIAMAEENPHIYEWVSFWLARGDIGSIVDPKLLEFYDTNSVWRTLELAMACASPKSVNRPLMAHAVTELVECLASQKAWLGGQHTGSEDLLSMNSRILNSGVSPR</sequence>
<gene>
    <name evidence="19" type="ORF">OLC1_LOCUS480</name>
</gene>
<evidence type="ECO:0000256" key="5">
    <source>
        <dbReference type="ARBA" id="ARBA00022679"/>
    </source>
</evidence>
<comment type="subcellular location">
    <subcellularLocation>
        <location evidence="1">Membrane</location>
        <topology evidence="1">Single-pass membrane protein</topology>
    </subcellularLocation>
</comment>
<dbReference type="InterPro" id="IPR032675">
    <property type="entry name" value="LRR_dom_sf"/>
</dbReference>
<dbReference type="Gene3D" id="3.30.200.20">
    <property type="entry name" value="Phosphorylase Kinase, domain 1"/>
    <property type="match status" value="1"/>
</dbReference>
<keyword evidence="2" id="KW-0723">Serine/threonine-protein kinase</keyword>
<dbReference type="FunFam" id="3.80.10.10:FF:000129">
    <property type="entry name" value="Leucine-rich repeat receptor-like kinase"/>
    <property type="match status" value="1"/>
</dbReference>
<dbReference type="InterPro" id="IPR008271">
    <property type="entry name" value="Ser/Thr_kinase_AS"/>
</dbReference>
<dbReference type="GO" id="GO:0004674">
    <property type="term" value="F:protein serine/threonine kinase activity"/>
    <property type="evidence" value="ECO:0007669"/>
    <property type="project" value="UniProtKB-KW"/>
</dbReference>
<evidence type="ECO:0000256" key="14">
    <source>
        <dbReference type="ARBA" id="ARBA00023170"/>
    </source>
</evidence>
<keyword evidence="7 17" id="KW-0732">Signal</keyword>
<feature type="chain" id="PRO_5043920131" evidence="17">
    <location>
        <begin position="27"/>
        <end position="891"/>
    </location>
</feature>
<keyword evidence="12 16" id="KW-1133">Transmembrane helix</keyword>
<dbReference type="Pfam" id="PF12819">
    <property type="entry name" value="Malectin_like"/>
    <property type="match status" value="1"/>
</dbReference>
<evidence type="ECO:0000256" key="16">
    <source>
        <dbReference type="SAM" id="Phobius"/>
    </source>
</evidence>
<evidence type="ECO:0000256" key="3">
    <source>
        <dbReference type="ARBA" id="ARBA00022553"/>
    </source>
</evidence>
<dbReference type="Proteomes" id="UP001161247">
    <property type="component" value="Chromosome 1"/>
</dbReference>
<evidence type="ECO:0000256" key="1">
    <source>
        <dbReference type="ARBA" id="ARBA00004167"/>
    </source>
</evidence>
<evidence type="ECO:0000256" key="12">
    <source>
        <dbReference type="ARBA" id="ARBA00022989"/>
    </source>
</evidence>
<dbReference type="PANTHER" id="PTHR45631">
    <property type="entry name" value="OS07G0107800 PROTEIN-RELATED"/>
    <property type="match status" value="1"/>
</dbReference>
<evidence type="ECO:0000313" key="20">
    <source>
        <dbReference type="Proteomes" id="UP001161247"/>
    </source>
</evidence>
<name>A0AAV1BWN6_OLDCO</name>
<evidence type="ECO:0000256" key="13">
    <source>
        <dbReference type="ARBA" id="ARBA00023136"/>
    </source>
</evidence>
<dbReference type="InterPro" id="IPR001611">
    <property type="entry name" value="Leu-rich_rpt"/>
</dbReference>
<dbReference type="PROSITE" id="PS50011">
    <property type="entry name" value="PROTEIN_KINASE_DOM"/>
    <property type="match status" value="1"/>
</dbReference>
<dbReference type="Gene3D" id="3.80.10.10">
    <property type="entry name" value="Ribonuclease Inhibitor"/>
    <property type="match status" value="1"/>
</dbReference>
<evidence type="ECO:0000259" key="18">
    <source>
        <dbReference type="PROSITE" id="PS50011"/>
    </source>
</evidence>
<dbReference type="SUPFAM" id="SSF52058">
    <property type="entry name" value="L domain-like"/>
    <property type="match status" value="1"/>
</dbReference>
<dbReference type="SMART" id="SM00220">
    <property type="entry name" value="S_TKc"/>
    <property type="match status" value="1"/>
</dbReference>
<dbReference type="Pfam" id="PF00069">
    <property type="entry name" value="Pkinase"/>
    <property type="match status" value="1"/>
</dbReference>